<gene>
    <name evidence="2" type="ORF">Tci_867117</name>
</gene>
<name>A0A699SD62_TANCI</name>
<sequence length="55" mass="6008">MADFPNQDSFWNLLNAGTMGSDSTSNSQFSGFSSQAPMTPEQQAFLQTQQEAFIA</sequence>
<feature type="compositionally biased region" description="Low complexity" evidence="1">
    <location>
        <begin position="20"/>
        <end position="35"/>
    </location>
</feature>
<dbReference type="AlphaFoldDB" id="A0A699SD62"/>
<feature type="region of interest" description="Disordered" evidence="1">
    <location>
        <begin position="20"/>
        <end position="39"/>
    </location>
</feature>
<comment type="caution">
    <text evidence="2">The sequence shown here is derived from an EMBL/GenBank/DDBJ whole genome shotgun (WGS) entry which is preliminary data.</text>
</comment>
<feature type="non-terminal residue" evidence="2">
    <location>
        <position position="55"/>
    </location>
</feature>
<evidence type="ECO:0000256" key="1">
    <source>
        <dbReference type="SAM" id="MobiDB-lite"/>
    </source>
</evidence>
<organism evidence="2">
    <name type="scientific">Tanacetum cinerariifolium</name>
    <name type="common">Dalmatian daisy</name>
    <name type="synonym">Chrysanthemum cinerariifolium</name>
    <dbReference type="NCBI Taxonomy" id="118510"/>
    <lineage>
        <taxon>Eukaryota</taxon>
        <taxon>Viridiplantae</taxon>
        <taxon>Streptophyta</taxon>
        <taxon>Embryophyta</taxon>
        <taxon>Tracheophyta</taxon>
        <taxon>Spermatophyta</taxon>
        <taxon>Magnoliopsida</taxon>
        <taxon>eudicotyledons</taxon>
        <taxon>Gunneridae</taxon>
        <taxon>Pentapetalae</taxon>
        <taxon>asterids</taxon>
        <taxon>campanulids</taxon>
        <taxon>Asterales</taxon>
        <taxon>Asteraceae</taxon>
        <taxon>Asteroideae</taxon>
        <taxon>Anthemideae</taxon>
        <taxon>Anthemidinae</taxon>
        <taxon>Tanacetum</taxon>
    </lineage>
</organism>
<accession>A0A699SD62</accession>
<dbReference type="EMBL" id="BKCJ011152796">
    <property type="protein sequence ID" value="GFC95147.1"/>
    <property type="molecule type" value="Genomic_DNA"/>
</dbReference>
<reference evidence="2" key="1">
    <citation type="journal article" date="2019" name="Sci. Rep.">
        <title>Draft genome of Tanacetum cinerariifolium, the natural source of mosquito coil.</title>
        <authorList>
            <person name="Yamashiro T."/>
            <person name="Shiraishi A."/>
            <person name="Satake H."/>
            <person name="Nakayama K."/>
        </authorList>
    </citation>
    <scope>NUCLEOTIDE SEQUENCE</scope>
</reference>
<proteinExistence type="predicted"/>
<evidence type="ECO:0000313" key="2">
    <source>
        <dbReference type="EMBL" id="GFC95147.1"/>
    </source>
</evidence>
<protein>
    <submittedName>
        <fullName evidence="2">Uncharacterized protein</fullName>
    </submittedName>
</protein>